<protein>
    <submittedName>
        <fullName evidence="1">Uncharacterized protein</fullName>
    </submittedName>
</protein>
<name>A0ACB8RBI3_9AGAM</name>
<reference evidence="1" key="1">
    <citation type="submission" date="2021-02" db="EMBL/GenBank/DDBJ databases">
        <authorList>
            <consortium name="DOE Joint Genome Institute"/>
            <person name="Ahrendt S."/>
            <person name="Looney B.P."/>
            <person name="Miyauchi S."/>
            <person name="Morin E."/>
            <person name="Drula E."/>
            <person name="Courty P.E."/>
            <person name="Chicoki N."/>
            <person name="Fauchery L."/>
            <person name="Kohler A."/>
            <person name="Kuo A."/>
            <person name="Labutti K."/>
            <person name="Pangilinan J."/>
            <person name="Lipzen A."/>
            <person name="Riley R."/>
            <person name="Andreopoulos W."/>
            <person name="He G."/>
            <person name="Johnson J."/>
            <person name="Barry K.W."/>
            <person name="Grigoriev I.V."/>
            <person name="Nagy L."/>
            <person name="Hibbett D."/>
            <person name="Henrissat B."/>
            <person name="Matheny P.B."/>
            <person name="Labbe J."/>
            <person name="Martin F."/>
        </authorList>
    </citation>
    <scope>NUCLEOTIDE SEQUENCE</scope>
    <source>
        <strain evidence="1">FP105234-sp</strain>
    </source>
</reference>
<proteinExistence type="predicted"/>
<organism evidence="1 2">
    <name type="scientific">Auriscalpium vulgare</name>
    <dbReference type="NCBI Taxonomy" id="40419"/>
    <lineage>
        <taxon>Eukaryota</taxon>
        <taxon>Fungi</taxon>
        <taxon>Dikarya</taxon>
        <taxon>Basidiomycota</taxon>
        <taxon>Agaricomycotina</taxon>
        <taxon>Agaricomycetes</taxon>
        <taxon>Russulales</taxon>
        <taxon>Auriscalpiaceae</taxon>
        <taxon>Auriscalpium</taxon>
    </lineage>
</organism>
<evidence type="ECO:0000313" key="1">
    <source>
        <dbReference type="EMBL" id="KAI0040928.1"/>
    </source>
</evidence>
<comment type="caution">
    <text evidence="1">The sequence shown here is derived from an EMBL/GenBank/DDBJ whole genome shotgun (WGS) entry which is preliminary data.</text>
</comment>
<sequence>MSRRARCAREVVRRLCAYDLCVRAVCARVTRIGRPGVNGCLGTALKTGHRSKRNLRSGERDRKKMRHRGISFERQTARPTLERWAQKSKHRSSAARVKPPRRRAEECASAVTCRSAAVLRRTVAQVELKMSGPRTKTFGRQKSAYNTQQKA</sequence>
<reference evidence="1" key="2">
    <citation type="journal article" date="2022" name="New Phytol.">
        <title>Evolutionary transition to the ectomycorrhizal habit in the genomes of a hyperdiverse lineage of mushroom-forming fungi.</title>
        <authorList>
            <person name="Looney B."/>
            <person name="Miyauchi S."/>
            <person name="Morin E."/>
            <person name="Drula E."/>
            <person name="Courty P.E."/>
            <person name="Kohler A."/>
            <person name="Kuo A."/>
            <person name="LaButti K."/>
            <person name="Pangilinan J."/>
            <person name="Lipzen A."/>
            <person name="Riley R."/>
            <person name="Andreopoulos W."/>
            <person name="He G."/>
            <person name="Johnson J."/>
            <person name="Nolan M."/>
            <person name="Tritt A."/>
            <person name="Barry K.W."/>
            <person name="Grigoriev I.V."/>
            <person name="Nagy L.G."/>
            <person name="Hibbett D."/>
            <person name="Henrissat B."/>
            <person name="Matheny P.B."/>
            <person name="Labbe J."/>
            <person name="Martin F.M."/>
        </authorList>
    </citation>
    <scope>NUCLEOTIDE SEQUENCE</scope>
    <source>
        <strain evidence="1">FP105234-sp</strain>
    </source>
</reference>
<dbReference type="EMBL" id="MU276158">
    <property type="protein sequence ID" value="KAI0040928.1"/>
    <property type="molecule type" value="Genomic_DNA"/>
</dbReference>
<dbReference type="Proteomes" id="UP000814033">
    <property type="component" value="Unassembled WGS sequence"/>
</dbReference>
<gene>
    <name evidence="1" type="ORF">FA95DRAFT_805968</name>
</gene>
<evidence type="ECO:0000313" key="2">
    <source>
        <dbReference type="Proteomes" id="UP000814033"/>
    </source>
</evidence>
<accession>A0ACB8RBI3</accession>
<keyword evidence="2" id="KW-1185">Reference proteome</keyword>